<sequence>MQSFNLPMFLTIEKNIFGKLMLILGKQFIDIDKKKIMFFTSKGADSRFSRELSVLQEKFCNIHTYYITDSSYDTAVEAAKIISIEDYDLIIGFGGGKVLDTAKYASYVSKKKFISIPTTLSNDGIASPIAVLKTINGRAKSFGCKTPDGILIDIDIIKNAPDQLLMAGIGDTVSNYTALYDWKLECEYKEKYANDFAYLLSDTALNILLYTREMDFKNDNFIRQLAQSLVLSGLAMDIAGNSRPCSGSEHLFSHALDEYYNIEAPHGMKVALGSITSCIFQNRSYDIIIDFLKRYKVDVSPQALGISKDTFIGAWMKAQSTRPDRFSILNTFNLTEDYLDDIYYKIMGVL</sequence>
<evidence type="ECO:0000256" key="1">
    <source>
        <dbReference type="ARBA" id="ARBA00022490"/>
    </source>
</evidence>
<feature type="binding site" evidence="12">
    <location>
        <begin position="96"/>
        <end position="100"/>
    </location>
    <ligand>
        <name>NAD(+)</name>
        <dbReference type="ChEBI" id="CHEBI:57540"/>
    </ligand>
</feature>
<dbReference type="Gene3D" id="1.20.1090.10">
    <property type="entry name" value="Dehydroquinate synthase-like - alpha domain"/>
    <property type="match status" value="1"/>
</dbReference>
<evidence type="ECO:0000256" key="11">
    <source>
        <dbReference type="PIRSR" id="PIRSR000112-2"/>
    </source>
</evidence>
<feature type="binding site" evidence="12">
    <location>
        <begin position="118"/>
        <end position="121"/>
    </location>
    <ligand>
        <name>NAD(+)</name>
        <dbReference type="ChEBI" id="CHEBI:57540"/>
    </ligand>
</feature>
<feature type="binding site" evidence="10">
    <location>
        <position position="250"/>
    </location>
    <ligand>
        <name>glycerol</name>
        <dbReference type="ChEBI" id="CHEBI:17754"/>
    </ligand>
</feature>
<evidence type="ECO:0000256" key="7">
    <source>
        <dbReference type="ARBA" id="ARBA00023098"/>
    </source>
</evidence>
<gene>
    <name evidence="13" type="ORF">SAMN05192533_1148</name>
</gene>
<proteinExistence type="predicted"/>
<keyword evidence="2" id="KW-0444">Lipid biosynthesis</keyword>
<dbReference type="RefSeq" id="WP_090748656.1">
    <property type="nucleotide sequence ID" value="NZ_FOBW01000014.1"/>
</dbReference>
<dbReference type="Pfam" id="PF13685">
    <property type="entry name" value="Fe-ADH_2"/>
    <property type="match status" value="1"/>
</dbReference>
<evidence type="ECO:0000256" key="12">
    <source>
        <dbReference type="PIRSR" id="PIRSR000112-3"/>
    </source>
</evidence>
<evidence type="ECO:0000313" key="13">
    <source>
        <dbReference type="EMBL" id="SEN48614.1"/>
    </source>
</evidence>
<dbReference type="PANTHER" id="PTHR43616">
    <property type="entry name" value="GLYCEROL DEHYDROGENASE"/>
    <property type="match status" value="1"/>
</dbReference>
<keyword evidence="1" id="KW-0963">Cytoplasm</keyword>
<keyword evidence="14" id="KW-1185">Reference proteome</keyword>
<evidence type="ECO:0000256" key="5">
    <source>
        <dbReference type="ARBA" id="ARBA00023002"/>
    </source>
</evidence>
<dbReference type="GO" id="GO:0046872">
    <property type="term" value="F:metal ion binding"/>
    <property type="evidence" value="ECO:0007669"/>
    <property type="project" value="UniProtKB-KW"/>
</dbReference>
<evidence type="ECO:0000313" key="14">
    <source>
        <dbReference type="Proteomes" id="UP000198553"/>
    </source>
</evidence>
<keyword evidence="4" id="KW-0521">NADP</keyword>
<comment type="cofactor">
    <cofactor evidence="10">
        <name>Zn(2+)</name>
        <dbReference type="ChEBI" id="CHEBI:29105"/>
    </cofactor>
    <text evidence="10">Binds 1 zinc ion per subunit.</text>
</comment>
<keyword evidence="9" id="KW-1208">Phospholipid metabolism</keyword>
<keyword evidence="3 10" id="KW-0479">Metal-binding</keyword>
<protein>
    <submittedName>
        <fullName evidence="13">Glycerol-1-phosphate dehydrogenase [NAD(P)+]</fullName>
    </submittedName>
</protein>
<dbReference type="PIRSF" id="PIRSF000112">
    <property type="entry name" value="Glycerol_dehydrogenase"/>
    <property type="match status" value="1"/>
</dbReference>
<dbReference type="SUPFAM" id="SSF56796">
    <property type="entry name" value="Dehydroquinate synthase-like"/>
    <property type="match status" value="1"/>
</dbReference>
<dbReference type="InterPro" id="IPR016205">
    <property type="entry name" value="Glycerol_DH"/>
</dbReference>
<evidence type="ECO:0000256" key="4">
    <source>
        <dbReference type="ARBA" id="ARBA00022857"/>
    </source>
</evidence>
<evidence type="ECO:0000256" key="10">
    <source>
        <dbReference type="PIRSR" id="PIRSR000112-1"/>
    </source>
</evidence>
<evidence type="ECO:0000256" key="2">
    <source>
        <dbReference type="ARBA" id="ARBA00022516"/>
    </source>
</evidence>
<name>A0A1H8GXZ4_9BACI</name>
<dbReference type="PANTHER" id="PTHR43616:SF5">
    <property type="entry name" value="GLYCEROL DEHYDROGENASE 1"/>
    <property type="match status" value="1"/>
</dbReference>
<feature type="binding site" evidence="10">
    <location>
        <position position="171"/>
    </location>
    <ligand>
        <name>glycerol</name>
        <dbReference type="ChEBI" id="CHEBI:17754"/>
    </ligand>
</feature>
<evidence type="ECO:0000256" key="8">
    <source>
        <dbReference type="ARBA" id="ARBA00023209"/>
    </source>
</evidence>
<keyword evidence="8" id="KW-0594">Phospholipid biosynthesis</keyword>
<dbReference type="AlphaFoldDB" id="A0A1H8GXZ4"/>
<dbReference type="GO" id="GO:0016614">
    <property type="term" value="F:oxidoreductase activity, acting on CH-OH group of donors"/>
    <property type="evidence" value="ECO:0007669"/>
    <property type="project" value="InterPro"/>
</dbReference>
<dbReference type="InterPro" id="IPR032837">
    <property type="entry name" value="G1PDH"/>
</dbReference>
<accession>A0A1H8GXZ4</accession>
<dbReference type="Gene3D" id="3.40.50.1970">
    <property type="match status" value="1"/>
</dbReference>
<evidence type="ECO:0000256" key="6">
    <source>
        <dbReference type="ARBA" id="ARBA00023027"/>
    </source>
</evidence>
<keyword evidence="7" id="KW-0443">Lipid metabolism</keyword>
<feature type="binding site" evidence="11">
    <location>
        <position position="123"/>
    </location>
    <ligand>
        <name>glycerol</name>
        <dbReference type="ChEBI" id="CHEBI:17754"/>
    </ligand>
</feature>
<dbReference type="EMBL" id="FOBW01000014">
    <property type="protein sequence ID" value="SEN48614.1"/>
    <property type="molecule type" value="Genomic_DNA"/>
</dbReference>
<dbReference type="OrthoDB" id="9763580at2"/>
<dbReference type="CDD" id="cd08174">
    <property type="entry name" value="G1PDH-like"/>
    <property type="match status" value="1"/>
</dbReference>
<feature type="binding site" evidence="12">
    <location>
        <position position="127"/>
    </location>
    <ligand>
        <name>NAD(+)</name>
        <dbReference type="ChEBI" id="CHEBI:57540"/>
    </ligand>
</feature>
<keyword evidence="6 12" id="KW-0520">NAD</keyword>
<feature type="binding site" evidence="10">
    <location>
        <position position="266"/>
    </location>
    <ligand>
        <name>glycerol</name>
        <dbReference type="ChEBI" id="CHEBI:17754"/>
    </ligand>
</feature>
<keyword evidence="10" id="KW-0862">Zinc</keyword>
<keyword evidence="5" id="KW-0560">Oxidoreductase</keyword>
<dbReference type="STRING" id="930146.SAMN05192533_1148"/>
<dbReference type="GO" id="GO:0008654">
    <property type="term" value="P:phospholipid biosynthetic process"/>
    <property type="evidence" value="ECO:0007669"/>
    <property type="project" value="UniProtKB-KW"/>
</dbReference>
<evidence type="ECO:0000256" key="3">
    <source>
        <dbReference type="ARBA" id="ARBA00022723"/>
    </source>
</evidence>
<organism evidence="13 14">
    <name type="scientific">Mesobacillus persicus</name>
    <dbReference type="NCBI Taxonomy" id="930146"/>
    <lineage>
        <taxon>Bacteria</taxon>
        <taxon>Bacillati</taxon>
        <taxon>Bacillota</taxon>
        <taxon>Bacilli</taxon>
        <taxon>Bacillales</taxon>
        <taxon>Bacillaceae</taxon>
        <taxon>Mesobacillus</taxon>
    </lineage>
</organism>
<evidence type="ECO:0000256" key="9">
    <source>
        <dbReference type="ARBA" id="ARBA00023264"/>
    </source>
</evidence>
<dbReference type="Proteomes" id="UP000198553">
    <property type="component" value="Unassembled WGS sequence"/>
</dbReference>
<reference evidence="14" key="1">
    <citation type="submission" date="2016-10" db="EMBL/GenBank/DDBJ databases">
        <authorList>
            <person name="Varghese N."/>
            <person name="Submissions S."/>
        </authorList>
    </citation>
    <scope>NUCLEOTIDE SEQUENCE [LARGE SCALE GENOMIC DNA]</scope>
    <source>
        <strain evidence="14">B48,IBRC-M 10115,DSM 25386,CECT 8001</strain>
    </source>
</reference>